<evidence type="ECO:0000313" key="2">
    <source>
        <dbReference type="EMBL" id="VDC30563.1"/>
    </source>
</evidence>
<gene>
    <name evidence="2" type="ORF">XINFAN_02589</name>
</gene>
<reference evidence="2 3" key="1">
    <citation type="submission" date="2018-11" db="EMBL/GenBank/DDBJ databases">
        <authorList>
            <person name="Criscuolo A."/>
        </authorList>
    </citation>
    <scope>NUCLEOTIDE SEQUENCE [LARGE SCALE GENOMIC DNA]</scope>
    <source>
        <strain evidence="2">ACIP111625</strain>
    </source>
</reference>
<evidence type="ECO:0000256" key="1">
    <source>
        <dbReference type="SAM" id="SignalP"/>
    </source>
</evidence>
<dbReference type="RefSeq" id="WP_160144614.1">
    <property type="nucleotide sequence ID" value="NZ_UXAW01000080.1"/>
</dbReference>
<feature type="signal peptide" evidence="1">
    <location>
        <begin position="1"/>
        <end position="24"/>
    </location>
</feature>
<dbReference type="Proteomes" id="UP000277498">
    <property type="component" value="Unassembled WGS sequence"/>
</dbReference>
<feature type="chain" id="PRO_5042931697" evidence="1">
    <location>
        <begin position="25"/>
        <end position="140"/>
    </location>
</feature>
<keyword evidence="1" id="KW-0732">Signal</keyword>
<evidence type="ECO:0000313" key="3">
    <source>
        <dbReference type="Proteomes" id="UP000277498"/>
    </source>
</evidence>
<proteinExistence type="predicted"/>
<dbReference type="OrthoDB" id="7867749at2"/>
<keyword evidence="3" id="KW-1185">Reference proteome</keyword>
<sequence>MKRIAAAGLLALSSVLSCTLPALAGGSLWKCDLAPVNDKTAFFSGSLLILWDGARGEAWVSDPQITDISGDFVPVRLAVKDGVIGMRWKVRLAEHQGARTARFAYKAGFDATGKTITVTGWVDGWDYPPARTVSGPCAQL</sequence>
<organism evidence="2 3">
    <name type="scientific">Pseudogemmobacter humi</name>
    <dbReference type="NCBI Taxonomy" id="2483812"/>
    <lineage>
        <taxon>Bacteria</taxon>
        <taxon>Pseudomonadati</taxon>
        <taxon>Pseudomonadota</taxon>
        <taxon>Alphaproteobacteria</taxon>
        <taxon>Rhodobacterales</taxon>
        <taxon>Paracoccaceae</taxon>
        <taxon>Pseudogemmobacter</taxon>
    </lineage>
</organism>
<dbReference type="EMBL" id="UXAW01000080">
    <property type="protein sequence ID" value="VDC30563.1"/>
    <property type="molecule type" value="Genomic_DNA"/>
</dbReference>
<name>A0A3P5XGE8_9RHOB</name>
<dbReference type="AlphaFoldDB" id="A0A3P5XGE8"/>
<protein>
    <submittedName>
        <fullName evidence="2">Uncharacterized protein</fullName>
    </submittedName>
</protein>
<dbReference type="PROSITE" id="PS51257">
    <property type="entry name" value="PROKAR_LIPOPROTEIN"/>
    <property type="match status" value="1"/>
</dbReference>
<accession>A0A3P5XGE8</accession>